<reference evidence="4" key="2">
    <citation type="submission" date="2017-12" db="EMBL/GenBank/DDBJ databases">
        <title>Genome sequence of the Bar-tailed Godwit (Limosa lapponica baueri).</title>
        <authorList>
            <person name="Lima N.C.B."/>
            <person name="Parody-Merino A.M."/>
            <person name="Battley P.F."/>
            <person name="Fidler A.E."/>
            <person name="Prosdocimi F."/>
        </authorList>
    </citation>
    <scope>NUCLEOTIDE SEQUENCE [LARGE SCALE GENOMIC DNA]</scope>
</reference>
<keyword evidence="2" id="KW-0472">Membrane</keyword>
<evidence type="ECO:0000256" key="2">
    <source>
        <dbReference type="SAM" id="Phobius"/>
    </source>
</evidence>
<reference evidence="4" key="1">
    <citation type="submission" date="2017-11" db="EMBL/GenBank/DDBJ databases">
        <authorList>
            <person name="Lima N.C."/>
            <person name="Parody-Merino A.M."/>
            <person name="Battley P.F."/>
            <person name="Fidler A.E."/>
            <person name="Prosdocimi F."/>
        </authorList>
    </citation>
    <scope>NUCLEOTIDE SEQUENCE [LARGE SCALE GENOMIC DNA]</scope>
</reference>
<proteinExistence type="predicted"/>
<protein>
    <submittedName>
        <fullName evidence="3">Uncharacterized protein</fullName>
    </submittedName>
</protein>
<sequence>MTMDDKLAVSSHHKQANVTLSYIRPSSKSVQWSLPYIVFGAAGLLSGFLSLLLPETLNSPLLETISDLQSGDKDSSAGSGSEDEEFYDADEETHMIK</sequence>
<keyword evidence="2" id="KW-1133">Transmembrane helix</keyword>
<accession>A0A2I0TKV2</accession>
<evidence type="ECO:0000256" key="1">
    <source>
        <dbReference type="SAM" id="MobiDB-lite"/>
    </source>
</evidence>
<keyword evidence="4" id="KW-1185">Reference proteome</keyword>
<feature type="compositionally biased region" description="Acidic residues" evidence="1">
    <location>
        <begin position="81"/>
        <end position="91"/>
    </location>
</feature>
<organism evidence="3 4">
    <name type="scientific">Limosa lapponica baueri</name>
    <dbReference type="NCBI Taxonomy" id="1758121"/>
    <lineage>
        <taxon>Eukaryota</taxon>
        <taxon>Metazoa</taxon>
        <taxon>Chordata</taxon>
        <taxon>Craniata</taxon>
        <taxon>Vertebrata</taxon>
        <taxon>Euteleostomi</taxon>
        <taxon>Archelosauria</taxon>
        <taxon>Archosauria</taxon>
        <taxon>Dinosauria</taxon>
        <taxon>Saurischia</taxon>
        <taxon>Theropoda</taxon>
        <taxon>Coelurosauria</taxon>
        <taxon>Aves</taxon>
        <taxon>Neognathae</taxon>
        <taxon>Neoaves</taxon>
        <taxon>Charadriiformes</taxon>
        <taxon>Scolopacidae</taxon>
        <taxon>Limosa</taxon>
    </lineage>
</organism>
<dbReference type="AlphaFoldDB" id="A0A2I0TKV2"/>
<keyword evidence="2" id="KW-0812">Transmembrane</keyword>
<dbReference type="Proteomes" id="UP000233556">
    <property type="component" value="Unassembled WGS sequence"/>
</dbReference>
<evidence type="ECO:0000313" key="4">
    <source>
        <dbReference type="Proteomes" id="UP000233556"/>
    </source>
</evidence>
<dbReference type="EMBL" id="KZ509101">
    <property type="protein sequence ID" value="PKU34450.1"/>
    <property type="molecule type" value="Genomic_DNA"/>
</dbReference>
<gene>
    <name evidence="3" type="ORF">llap_15247</name>
</gene>
<feature type="transmembrane region" description="Helical" evidence="2">
    <location>
        <begin position="34"/>
        <end position="53"/>
    </location>
</feature>
<name>A0A2I0TKV2_LIMLA</name>
<evidence type="ECO:0000313" key="3">
    <source>
        <dbReference type="EMBL" id="PKU34450.1"/>
    </source>
</evidence>
<feature type="region of interest" description="Disordered" evidence="1">
    <location>
        <begin position="67"/>
        <end position="97"/>
    </location>
</feature>